<protein>
    <recommendedName>
        <fullName evidence="3">HNH nuclease domain-containing protein</fullName>
    </recommendedName>
</protein>
<comment type="caution">
    <text evidence="1">The sequence shown here is derived from an EMBL/GenBank/DDBJ whole genome shotgun (WGS) entry which is preliminary data.</text>
</comment>
<sequence>MRDPKPHLTLHSKSLTEDLNKNISLTVWQDDHNHRLVMCIPIAFINEATSKPIKWLTYVCRAIVGMPGYVSSQPCNTDNPSEISADAALSEGGEYYYVAGHNCLPTEKILLWAYSLSLMEPKFRSRSLTGFQDFLKRRDGACVFTGLGMVRSHHFVPGRSEDYRDWKSLVCRGIDFGPDDIRNGLTVSLVVHDLIREGVAGILCKTNDILSDADIPSPRTCLCVRDIVYKNNLVSPCIQPPEIKGIQSIADGPPPQYILQYFTRFVSQRLSLEYEVGVPHNTRADFLDLQLLPDPSRCLPDPRICEYSYGGLVLLNFIDSEHTTPWTEICARAHKLNPDFSVEHCPTYSKKAQVMEYLSFFSHCKLWTV</sequence>
<evidence type="ECO:0008006" key="3">
    <source>
        <dbReference type="Google" id="ProtNLM"/>
    </source>
</evidence>
<dbReference type="EMBL" id="JBANRG010000004">
    <property type="protein sequence ID" value="KAK7467304.1"/>
    <property type="molecule type" value="Genomic_DNA"/>
</dbReference>
<organism evidence="1 2">
    <name type="scientific">Marasmiellus scandens</name>
    <dbReference type="NCBI Taxonomy" id="2682957"/>
    <lineage>
        <taxon>Eukaryota</taxon>
        <taxon>Fungi</taxon>
        <taxon>Dikarya</taxon>
        <taxon>Basidiomycota</taxon>
        <taxon>Agaricomycotina</taxon>
        <taxon>Agaricomycetes</taxon>
        <taxon>Agaricomycetidae</taxon>
        <taxon>Agaricales</taxon>
        <taxon>Marasmiineae</taxon>
        <taxon>Omphalotaceae</taxon>
        <taxon>Marasmiellus</taxon>
    </lineage>
</organism>
<name>A0ABR1JUS8_9AGAR</name>
<keyword evidence="2" id="KW-1185">Reference proteome</keyword>
<gene>
    <name evidence="1" type="ORF">VKT23_004361</name>
</gene>
<reference evidence="1 2" key="1">
    <citation type="submission" date="2024-01" db="EMBL/GenBank/DDBJ databases">
        <title>A draft genome for the cacao thread blight pathogen Marasmiellus scandens.</title>
        <authorList>
            <person name="Baruah I.K."/>
            <person name="Leung J."/>
            <person name="Bukari Y."/>
            <person name="Amoako-Attah I."/>
            <person name="Meinhardt L.W."/>
            <person name="Bailey B.A."/>
            <person name="Cohen S.P."/>
        </authorList>
    </citation>
    <scope>NUCLEOTIDE SEQUENCE [LARGE SCALE GENOMIC DNA]</scope>
    <source>
        <strain evidence="1 2">GH-19</strain>
    </source>
</reference>
<evidence type="ECO:0000313" key="2">
    <source>
        <dbReference type="Proteomes" id="UP001498398"/>
    </source>
</evidence>
<proteinExistence type="predicted"/>
<accession>A0ABR1JUS8</accession>
<dbReference type="Proteomes" id="UP001498398">
    <property type="component" value="Unassembled WGS sequence"/>
</dbReference>
<evidence type="ECO:0000313" key="1">
    <source>
        <dbReference type="EMBL" id="KAK7467304.1"/>
    </source>
</evidence>